<organism evidence="2">
    <name type="scientific">uncultured Thermomicrobiales bacterium</name>
    <dbReference type="NCBI Taxonomy" id="1645740"/>
    <lineage>
        <taxon>Bacteria</taxon>
        <taxon>Pseudomonadati</taxon>
        <taxon>Thermomicrobiota</taxon>
        <taxon>Thermomicrobia</taxon>
        <taxon>Thermomicrobiales</taxon>
        <taxon>environmental samples</taxon>
    </lineage>
</organism>
<protein>
    <submittedName>
        <fullName evidence="2">Uncharacterized protein</fullName>
    </submittedName>
</protein>
<accession>A0A6J4VVB6</accession>
<gene>
    <name evidence="2" type="ORF">AVDCRST_MAG18-4551</name>
</gene>
<name>A0A6J4VVB6_9BACT</name>
<evidence type="ECO:0000256" key="1">
    <source>
        <dbReference type="SAM" id="Phobius"/>
    </source>
</evidence>
<feature type="transmembrane region" description="Helical" evidence="1">
    <location>
        <begin position="7"/>
        <end position="26"/>
    </location>
</feature>
<reference evidence="2" key="1">
    <citation type="submission" date="2020-02" db="EMBL/GenBank/DDBJ databases">
        <authorList>
            <person name="Meier V. D."/>
        </authorList>
    </citation>
    <scope>NUCLEOTIDE SEQUENCE</scope>
    <source>
        <strain evidence="2">AVDCRST_MAG18</strain>
    </source>
</reference>
<proteinExistence type="predicted"/>
<keyword evidence="1" id="KW-0812">Transmembrane</keyword>
<evidence type="ECO:0000313" key="2">
    <source>
        <dbReference type="EMBL" id="CAA9589114.1"/>
    </source>
</evidence>
<dbReference type="EMBL" id="CADCWN010000365">
    <property type="protein sequence ID" value="CAA9589114.1"/>
    <property type="molecule type" value="Genomic_DNA"/>
</dbReference>
<dbReference type="AlphaFoldDB" id="A0A6J4VVB6"/>
<sequence length="40" mass="4814">MKRHAHRLWTIIVGIEVVAAAIYYLIQDYHHFAAILERFF</sequence>
<keyword evidence="1" id="KW-1133">Transmembrane helix</keyword>
<keyword evidence="1" id="KW-0472">Membrane</keyword>